<dbReference type="EMBL" id="JACVVK020000413">
    <property type="protein sequence ID" value="KAK7475194.1"/>
    <property type="molecule type" value="Genomic_DNA"/>
</dbReference>
<accession>A0ABD0JK11</accession>
<evidence type="ECO:0000313" key="2">
    <source>
        <dbReference type="Proteomes" id="UP001519460"/>
    </source>
</evidence>
<comment type="caution">
    <text evidence="1">The sequence shown here is derived from an EMBL/GenBank/DDBJ whole genome shotgun (WGS) entry which is preliminary data.</text>
</comment>
<keyword evidence="2" id="KW-1185">Reference proteome</keyword>
<reference evidence="1 2" key="1">
    <citation type="journal article" date="2023" name="Sci. Data">
        <title>Genome assembly of the Korean intertidal mud-creeper Batillaria attramentaria.</title>
        <authorList>
            <person name="Patra A.K."/>
            <person name="Ho P.T."/>
            <person name="Jun S."/>
            <person name="Lee S.J."/>
            <person name="Kim Y."/>
            <person name="Won Y.J."/>
        </authorList>
    </citation>
    <scope>NUCLEOTIDE SEQUENCE [LARGE SCALE GENOMIC DNA]</scope>
    <source>
        <strain evidence="1">Wonlab-2016</strain>
    </source>
</reference>
<dbReference type="AlphaFoldDB" id="A0ABD0JK11"/>
<name>A0ABD0JK11_9CAEN</name>
<organism evidence="1 2">
    <name type="scientific">Batillaria attramentaria</name>
    <dbReference type="NCBI Taxonomy" id="370345"/>
    <lineage>
        <taxon>Eukaryota</taxon>
        <taxon>Metazoa</taxon>
        <taxon>Spiralia</taxon>
        <taxon>Lophotrochozoa</taxon>
        <taxon>Mollusca</taxon>
        <taxon>Gastropoda</taxon>
        <taxon>Caenogastropoda</taxon>
        <taxon>Sorbeoconcha</taxon>
        <taxon>Cerithioidea</taxon>
        <taxon>Batillariidae</taxon>
        <taxon>Batillaria</taxon>
    </lineage>
</organism>
<evidence type="ECO:0000313" key="1">
    <source>
        <dbReference type="EMBL" id="KAK7475194.1"/>
    </source>
</evidence>
<sequence>MRTQQEKREVIMAGMEEEGKTDACTHRPGILVSVHLQPGKPPTPRLSLPLSFCRPLYSASSRGCSTVQYRQAPR</sequence>
<proteinExistence type="predicted"/>
<dbReference type="Proteomes" id="UP001519460">
    <property type="component" value="Unassembled WGS sequence"/>
</dbReference>
<gene>
    <name evidence="1" type="ORF">BaRGS_00033595</name>
</gene>
<protein>
    <submittedName>
        <fullName evidence="1">Uncharacterized protein</fullName>
    </submittedName>
</protein>